<dbReference type="eggNOG" id="KOG1626">
    <property type="taxonomic scope" value="Eukaryota"/>
</dbReference>
<dbReference type="InParanoid" id="E1ZB67"/>
<organism evidence="9">
    <name type="scientific">Chlorella variabilis</name>
    <name type="common">Green alga</name>
    <dbReference type="NCBI Taxonomy" id="554065"/>
    <lineage>
        <taxon>Eukaryota</taxon>
        <taxon>Viridiplantae</taxon>
        <taxon>Chlorophyta</taxon>
        <taxon>core chlorophytes</taxon>
        <taxon>Trebouxiophyceae</taxon>
        <taxon>Chlorellales</taxon>
        <taxon>Chlorellaceae</taxon>
        <taxon>Chlorella clade</taxon>
        <taxon>Chlorella</taxon>
    </lineage>
</organism>
<dbReference type="InterPro" id="IPR008162">
    <property type="entry name" value="Pyrophosphatase"/>
</dbReference>
<dbReference type="InterPro" id="IPR036649">
    <property type="entry name" value="Pyrophosphatase_sf"/>
</dbReference>
<dbReference type="PANTHER" id="PTHR10286">
    <property type="entry name" value="INORGANIC PYROPHOSPHATASE"/>
    <property type="match status" value="1"/>
</dbReference>
<dbReference type="CDD" id="cd00412">
    <property type="entry name" value="pyrophosphatase"/>
    <property type="match status" value="1"/>
</dbReference>
<dbReference type="Pfam" id="PF00719">
    <property type="entry name" value="Pyrophosphatase"/>
    <property type="match status" value="1"/>
</dbReference>
<dbReference type="SUPFAM" id="SSF50324">
    <property type="entry name" value="Inorganic pyrophosphatase"/>
    <property type="match status" value="1"/>
</dbReference>
<protein>
    <recommendedName>
        <fullName evidence="3">inorganic diphosphatase</fullName>
        <ecNumber evidence="3">3.6.1.1</ecNumber>
    </recommendedName>
</protein>
<dbReference type="EMBL" id="GL433840">
    <property type="protein sequence ID" value="EFN57176.1"/>
    <property type="molecule type" value="Genomic_DNA"/>
</dbReference>
<evidence type="ECO:0000313" key="9">
    <source>
        <dbReference type="Proteomes" id="UP000008141"/>
    </source>
</evidence>
<dbReference type="KEGG" id="cvr:CHLNCDRAFT_56094"/>
<evidence type="ECO:0000256" key="2">
    <source>
        <dbReference type="ARBA" id="ARBA00006220"/>
    </source>
</evidence>
<keyword evidence="6" id="KW-0460">Magnesium</keyword>
<dbReference type="OMA" id="LYANEQK"/>
<sequence>MAAVLRATALLRNAAPCVAAKRAQAATFAARPVRRAQLHSTVVRASYASEQKGPADSLEFRIFFKQQKDGAVVSPWHDIPLYAGDGLVNFICEIPKESAAKMEVATDETNTPIKQDIKKGKLRFYPYNINWNYGLLPQTWEDPAHKNDECDAAGDNDPVDVVEIGSTTCEMGGVYPVKPLGVYAMIDDGELDWKVIAIRADDPLAAKLNDVEDVERELPGELEKVLVWFRDYKMPDGKPANKFGYDNKCMNKEFAMEVIEETHSFYNRLRSGARANTKELSLV</sequence>
<keyword evidence="9" id="KW-1185">Reference proteome</keyword>
<reference evidence="8 9" key="1">
    <citation type="journal article" date="2010" name="Plant Cell">
        <title>The Chlorella variabilis NC64A genome reveals adaptation to photosymbiosis, coevolution with viruses, and cryptic sex.</title>
        <authorList>
            <person name="Blanc G."/>
            <person name="Duncan G."/>
            <person name="Agarkova I."/>
            <person name="Borodovsky M."/>
            <person name="Gurnon J."/>
            <person name="Kuo A."/>
            <person name="Lindquist E."/>
            <person name="Lucas S."/>
            <person name="Pangilinan J."/>
            <person name="Polle J."/>
            <person name="Salamov A."/>
            <person name="Terry A."/>
            <person name="Yamada T."/>
            <person name="Dunigan D.D."/>
            <person name="Grigoriev I.V."/>
            <person name="Claverie J.M."/>
            <person name="Van Etten J.L."/>
        </authorList>
    </citation>
    <scope>NUCLEOTIDE SEQUENCE [LARGE SCALE GENOMIC DNA]</scope>
    <source>
        <strain evidence="8 9">NC64A</strain>
    </source>
</reference>
<dbReference type="RefSeq" id="XP_005849278.1">
    <property type="nucleotide sequence ID" value="XM_005849216.1"/>
</dbReference>
<evidence type="ECO:0000256" key="3">
    <source>
        <dbReference type="ARBA" id="ARBA00012146"/>
    </source>
</evidence>
<dbReference type="Gene3D" id="3.90.80.10">
    <property type="entry name" value="Inorganic pyrophosphatase"/>
    <property type="match status" value="1"/>
</dbReference>
<dbReference type="STRING" id="554065.E1ZB67"/>
<evidence type="ECO:0000256" key="5">
    <source>
        <dbReference type="ARBA" id="ARBA00022801"/>
    </source>
</evidence>
<comment type="catalytic activity">
    <reaction evidence="7">
        <text>diphosphate + H2O = 2 phosphate + H(+)</text>
        <dbReference type="Rhea" id="RHEA:24576"/>
        <dbReference type="ChEBI" id="CHEBI:15377"/>
        <dbReference type="ChEBI" id="CHEBI:15378"/>
        <dbReference type="ChEBI" id="CHEBI:33019"/>
        <dbReference type="ChEBI" id="CHEBI:43474"/>
        <dbReference type="EC" id="3.6.1.1"/>
    </reaction>
</comment>
<dbReference type="PROSITE" id="PS00387">
    <property type="entry name" value="PPASE"/>
    <property type="match status" value="1"/>
</dbReference>
<dbReference type="GeneID" id="17356664"/>
<keyword evidence="4" id="KW-0479">Metal-binding</keyword>
<evidence type="ECO:0000313" key="8">
    <source>
        <dbReference type="EMBL" id="EFN57176.1"/>
    </source>
</evidence>
<name>E1ZB67_CHLVA</name>
<comment type="similarity">
    <text evidence="2">Belongs to the PPase family.</text>
</comment>
<dbReference type="GO" id="GO:0004427">
    <property type="term" value="F:inorganic diphosphate phosphatase activity"/>
    <property type="evidence" value="ECO:0007669"/>
    <property type="project" value="UniProtKB-EC"/>
</dbReference>
<evidence type="ECO:0000256" key="4">
    <source>
        <dbReference type="ARBA" id="ARBA00022723"/>
    </source>
</evidence>
<dbReference type="FunCoup" id="E1ZB67">
    <property type="interactions" value="1588"/>
</dbReference>
<accession>E1ZB67</accession>
<proteinExistence type="inferred from homology"/>
<dbReference type="GO" id="GO:0006796">
    <property type="term" value="P:phosphate-containing compound metabolic process"/>
    <property type="evidence" value="ECO:0007669"/>
    <property type="project" value="InterPro"/>
</dbReference>
<keyword evidence="5" id="KW-0378">Hydrolase</keyword>
<evidence type="ECO:0000256" key="7">
    <source>
        <dbReference type="ARBA" id="ARBA00047820"/>
    </source>
</evidence>
<evidence type="ECO:0000256" key="6">
    <source>
        <dbReference type="ARBA" id="ARBA00022842"/>
    </source>
</evidence>
<dbReference type="FunFam" id="3.90.80.10:FF:000007">
    <property type="entry name" value="Inorganic pyrophosphatase, mitochondrial"/>
    <property type="match status" value="1"/>
</dbReference>
<evidence type="ECO:0000256" key="1">
    <source>
        <dbReference type="ARBA" id="ARBA00001946"/>
    </source>
</evidence>
<dbReference type="GO" id="GO:0000287">
    <property type="term" value="F:magnesium ion binding"/>
    <property type="evidence" value="ECO:0007669"/>
    <property type="project" value="InterPro"/>
</dbReference>
<dbReference type="OrthoDB" id="1608002at2759"/>
<dbReference type="AlphaFoldDB" id="E1ZB67"/>
<gene>
    <name evidence="8" type="ORF">CHLNCDRAFT_56094</name>
</gene>
<dbReference type="Proteomes" id="UP000008141">
    <property type="component" value="Unassembled WGS sequence"/>
</dbReference>
<dbReference type="GO" id="GO:0005737">
    <property type="term" value="C:cytoplasm"/>
    <property type="evidence" value="ECO:0007669"/>
    <property type="project" value="InterPro"/>
</dbReference>
<comment type="cofactor">
    <cofactor evidence="1">
        <name>Mg(2+)</name>
        <dbReference type="ChEBI" id="CHEBI:18420"/>
    </cofactor>
</comment>
<dbReference type="EC" id="3.6.1.1" evidence="3"/>